<dbReference type="Pfam" id="PF25183">
    <property type="entry name" value="OMP_b-brl_4"/>
    <property type="match status" value="2"/>
</dbReference>
<evidence type="ECO:0000256" key="5">
    <source>
        <dbReference type="ARBA" id="ARBA00023136"/>
    </source>
</evidence>
<dbReference type="Gene3D" id="2.40.170.20">
    <property type="entry name" value="TonB-dependent receptor, beta-barrel domain"/>
    <property type="match status" value="1"/>
</dbReference>
<keyword evidence="4" id="KW-0812">Transmembrane</keyword>
<dbReference type="InterPro" id="IPR039426">
    <property type="entry name" value="TonB-dep_rcpt-like"/>
</dbReference>
<evidence type="ECO:0000256" key="4">
    <source>
        <dbReference type="ARBA" id="ARBA00022692"/>
    </source>
</evidence>
<dbReference type="Pfam" id="PF13620">
    <property type="entry name" value="CarboxypepD_reg"/>
    <property type="match status" value="1"/>
</dbReference>
<dbReference type="InterPro" id="IPR036942">
    <property type="entry name" value="Beta-barrel_TonB_sf"/>
</dbReference>
<dbReference type="InterPro" id="IPR057601">
    <property type="entry name" value="Oar-like_b-barrel"/>
</dbReference>
<dbReference type="Pfam" id="PF07715">
    <property type="entry name" value="Plug"/>
    <property type="match status" value="1"/>
</dbReference>
<dbReference type="Gene3D" id="2.170.130.10">
    <property type="entry name" value="TonB-dependent receptor, plug domain"/>
    <property type="match status" value="1"/>
</dbReference>
<dbReference type="GO" id="GO:0009279">
    <property type="term" value="C:cell outer membrane"/>
    <property type="evidence" value="ECO:0007669"/>
    <property type="project" value="UniProtKB-SubCell"/>
</dbReference>
<sequence length="992" mass="107763">MSLAGVAFAQSTTGTIFGQAEAGETVTVSGSTGITRSATVDQSGRYRISNLPLGTYSVTLQKDGATVDSRKDVAITVNAGTEVSFASAANAQALSSVTVTANALPAIDVSSVDSRTVITSQDLERLPLGRSAEAIALLAPGVVQGSSYFSGQTAGSSVVSFGGSSVSENAYYVNGYNSSDPLKNLGGVGMPYGAIDQQEIYTGGYSAMYGRSDGGVISQVGKRGTNEWHFGGQVLWAPKFLAEDPKSIYYPNEQLPAGYGYTNKNLPGTLYRSRKDNVKWNRTYDAYVGGPLIKDKLYFFVAAEAERQEGKSTSTSAAAVPANTYYKYDIPKYYAKLDWNINDSNILELTGISNKTEYSGSLYKYDYKTGVEGGFAGYDTSTKTGSDIYVGKYTSYITDNLTFTATYGQNRAIDYSNTPGLTTTQNYLSGVTNQDPLITGGTPIRNSNSVLYVKDPGAKNKTHGLRLDLEYKLGDHLLSGGIDNMHYKAINEGQQVSGPGYAWIYYKAAAGKENVPIQPAFDVGAPGGRGYYAARYIFQTTTSMAVDQKAQYLEDTWQINDRWMVKLGLRNDQFTNYNSAAQKYVDQKDQWAPRLGFSWDVFGDSTFKVFGNLGRYYLALPNSVAIRGASASTFTYEYFTYSGIDANGAPTGLKAMGPGPVSTNGEYGVAPDPKSVAASNLKSQYQDEAILGFNKMLGTSWVAGAKVTLRKLQTSIDDVCDPDALAAKVEKSGIDPDSVVIPDGCLIFNPGENNTFLLKNANGSGYSKVSMSTSDWGFSTGAKRKYYALDLFLEHPFDGKWMGRVDYTFSRSYGNTEGQVLSTIGQDDVSKTQDWDTPALMVNSNGLLSNDRTHQLKAYGSYQISPEWMVSGAIRMMSGAPKACLGYYGTNESDPSGYKSKYRWCGGEPSTLGTNGRLPWTKFLDLGVTYRPSFADQKLAFNFNMFNVLNERKPTVLDATYESGRYTVSNTYGAALYQTTPRYGRFSVTYDF</sequence>
<dbReference type="SUPFAM" id="SSF56935">
    <property type="entry name" value="Porins"/>
    <property type="match status" value="1"/>
</dbReference>
<comment type="subcellular location">
    <subcellularLocation>
        <location evidence="1">Cell outer membrane</location>
        <topology evidence="1">Multi-pass membrane protein</topology>
    </subcellularLocation>
</comment>
<dbReference type="EMBL" id="NFZS01000004">
    <property type="protein sequence ID" value="RAO75960.1"/>
    <property type="molecule type" value="Genomic_DNA"/>
</dbReference>
<evidence type="ECO:0000256" key="6">
    <source>
        <dbReference type="ARBA" id="ARBA00023237"/>
    </source>
</evidence>
<dbReference type="InterPro" id="IPR013784">
    <property type="entry name" value="Carb-bd-like_fold"/>
</dbReference>
<name>A0A328P196_9GAMM</name>
<feature type="domain" description="TonB-dependent transporter Oar-like beta-barrel" evidence="8">
    <location>
        <begin position="330"/>
        <end position="582"/>
    </location>
</feature>
<evidence type="ECO:0000259" key="8">
    <source>
        <dbReference type="Pfam" id="PF25183"/>
    </source>
</evidence>
<keyword evidence="2" id="KW-0813">Transport</keyword>
<organism evidence="9 10">
    <name type="scientific">Dyella jiangningensis</name>
    <dbReference type="NCBI Taxonomy" id="1379159"/>
    <lineage>
        <taxon>Bacteria</taxon>
        <taxon>Pseudomonadati</taxon>
        <taxon>Pseudomonadota</taxon>
        <taxon>Gammaproteobacteria</taxon>
        <taxon>Lysobacterales</taxon>
        <taxon>Rhodanobacteraceae</taxon>
        <taxon>Dyella</taxon>
    </lineage>
</organism>
<evidence type="ECO:0000256" key="2">
    <source>
        <dbReference type="ARBA" id="ARBA00022448"/>
    </source>
</evidence>
<dbReference type="SUPFAM" id="SSF49452">
    <property type="entry name" value="Starch-binding domain-like"/>
    <property type="match status" value="1"/>
</dbReference>
<accession>A0A328P196</accession>
<keyword evidence="3" id="KW-1134">Transmembrane beta strand</keyword>
<evidence type="ECO:0000313" key="9">
    <source>
        <dbReference type="EMBL" id="RAO75960.1"/>
    </source>
</evidence>
<dbReference type="PANTHER" id="PTHR30069">
    <property type="entry name" value="TONB-DEPENDENT OUTER MEMBRANE RECEPTOR"/>
    <property type="match status" value="1"/>
</dbReference>
<dbReference type="InterPro" id="IPR037066">
    <property type="entry name" value="Plug_dom_sf"/>
</dbReference>
<keyword evidence="5" id="KW-0472">Membrane</keyword>
<dbReference type="OrthoDB" id="9768147at2"/>
<dbReference type="InterPro" id="IPR012910">
    <property type="entry name" value="Plug_dom"/>
</dbReference>
<feature type="domain" description="TonB-dependent transporter Oar-like beta-barrel" evidence="8">
    <location>
        <begin position="586"/>
        <end position="864"/>
    </location>
</feature>
<gene>
    <name evidence="9" type="ORF">CA260_15595</name>
</gene>
<keyword evidence="6" id="KW-0998">Cell outer membrane</keyword>
<dbReference type="GO" id="GO:0015344">
    <property type="term" value="F:siderophore uptake transmembrane transporter activity"/>
    <property type="evidence" value="ECO:0007669"/>
    <property type="project" value="TreeGrafter"/>
</dbReference>
<evidence type="ECO:0000256" key="3">
    <source>
        <dbReference type="ARBA" id="ARBA00022452"/>
    </source>
</evidence>
<evidence type="ECO:0000256" key="1">
    <source>
        <dbReference type="ARBA" id="ARBA00004571"/>
    </source>
</evidence>
<dbReference type="Proteomes" id="UP000248926">
    <property type="component" value="Unassembled WGS sequence"/>
</dbReference>
<proteinExistence type="predicted"/>
<evidence type="ECO:0000259" key="7">
    <source>
        <dbReference type="Pfam" id="PF07715"/>
    </source>
</evidence>
<protein>
    <submittedName>
        <fullName evidence="9">Oar protein</fullName>
    </submittedName>
</protein>
<feature type="domain" description="TonB-dependent receptor plug" evidence="7">
    <location>
        <begin position="113"/>
        <end position="215"/>
    </location>
</feature>
<dbReference type="PANTHER" id="PTHR30069:SF46">
    <property type="entry name" value="OAR PROTEIN"/>
    <property type="match status" value="1"/>
</dbReference>
<evidence type="ECO:0000313" key="10">
    <source>
        <dbReference type="Proteomes" id="UP000248926"/>
    </source>
</evidence>
<reference evidence="9 10" key="1">
    <citation type="journal article" date="2018" name="Genet. Mol. Biol.">
        <title>The genome sequence of Dyella jiangningensis FCAV SCS01 from a lignocellulose-decomposing microbial consortium metagenome reveals potential for biotechnological applications.</title>
        <authorList>
            <person name="Desiderato J.G."/>
            <person name="Alvarenga D.O."/>
            <person name="Constancio M.T.L."/>
            <person name="Alves L.M.C."/>
            <person name="Varani A.M."/>
        </authorList>
    </citation>
    <scope>NUCLEOTIDE SEQUENCE [LARGE SCALE GENOMIC DNA]</scope>
    <source>
        <strain evidence="9 10">FCAV SCS01</strain>
    </source>
</reference>
<dbReference type="AlphaFoldDB" id="A0A328P196"/>
<comment type="caution">
    <text evidence="9">The sequence shown here is derived from an EMBL/GenBank/DDBJ whole genome shotgun (WGS) entry which is preliminary data.</text>
</comment>
<dbReference type="GO" id="GO:0030246">
    <property type="term" value="F:carbohydrate binding"/>
    <property type="evidence" value="ECO:0007669"/>
    <property type="project" value="InterPro"/>
</dbReference>
<dbReference type="GO" id="GO:0044718">
    <property type="term" value="P:siderophore transmembrane transport"/>
    <property type="evidence" value="ECO:0007669"/>
    <property type="project" value="TreeGrafter"/>
</dbReference>
<keyword evidence="10" id="KW-1185">Reference proteome</keyword>
<dbReference type="Gene3D" id="2.60.40.1120">
    <property type="entry name" value="Carboxypeptidase-like, regulatory domain"/>
    <property type="match status" value="1"/>
</dbReference>